<feature type="non-terminal residue" evidence="3">
    <location>
        <position position="1"/>
    </location>
</feature>
<dbReference type="InterPro" id="IPR041527">
    <property type="entry name" value="YhcG_N"/>
</dbReference>
<gene>
    <name evidence="3" type="ORF">S01H4_53621</name>
</gene>
<evidence type="ECO:0000259" key="2">
    <source>
        <dbReference type="Pfam" id="PF17761"/>
    </source>
</evidence>
<dbReference type="PANTHER" id="PTHR30547">
    <property type="entry name" value="UNCHARACTERIZED PROTEIN YHCG-RELATED"/>
    <property type="match status" value="1"/>
</dbReference>
<proteinExistence type="predicted"/>
<dbReference type="PANTHER" id="PTHR30547:SF5">
    <property type="entry name" value="NUCLEASE YHCG-RELATED"/>
    <property type="match status" value="1"/>
</dbReference>
<sequence length="260" mass="30136">LTQATKSVNGCHTFRNWLIGYHIQEYEQNGKDRGDYGENVVEQLAIVLKKAGTPGCSSRRLWECRKFYNLYPEILQAVPAEFKRYINQSLGGNQILQAVPAEFITFGIQPTSSDIPRLPIEVLFRALSFTHFALLIKIDDSLKRSFYEIESVHGNWSSRELKRQIACVYYERSGLSKNKEKLSRLVHEGAHQIEPKDVIRDPYVFEFLGFQPHEALREDGLRDSIINKLQDFLLEMGKGFCFEARHKRILIGDEFFFIDL</sequence>
<comment type="caution">
    <text evidence="3">The sequence shown here is derived from an EMBL/GenBank/DDBJ whole genome shotgun (WGS) entry which is preliminary data.</text>
</comment>
<dbReference type="Pfam" id="PF17761">
    <property type="entry name" value="DUF1016_N"/>
    <property type="match status" value="2"/>
</dbReference>
<reference evidence="3" key="1">
    <citation type="journal article" date="2014" name="Front. Microbiol.">
        <title>High frequency of phylogenetically diverse reductive dehalogenase-homologous genes in deep subseafloor sedimentary metagenomes.</title>
        <authorList>
            <person name="Kawai M."/>
            <person name="Futagami T."/>
            <person name="Toyoda A."/>
            <person name="Takaki Y."/>
            <person name="Nishi S."/>
            <person name="Hori S."/>
            <person name="Arai W."/>
            <person name="Tsubouchi T."/>
            <person name="Morono Y."/>
            <person name="Uchiyama I."/>
            <person name="Ito T."/>
            <person name="Fujiyama A."/>
            <person name="Inagaki F."/>
            <person name="Takami H."/>
        </authorList>
    </citation>
    <scope>NUCLEOTIDE SEQUENCE</scope>
    <source>
        <strain evidence="3">Expedition CK06-06</strain>
    </source>
</reference>
<feature type="non-terminal residue" evidence="3">
    <location>
        <position position="260"/>
    </location>
</feature>
<dbReference type="InterPro" id="IPR053148">
    <property type="entry name" value="PD-DEXK-like_domain"/>
</dbReference>
<dbReference type="AlphaFoldDB" id="X1EEU7"/>
<protein>
    <recommendedName>
        <fullName evidence="4">YhcG N-terminal domain-containing protein</fullName>
    </recommendedName>
</protein>
<organism evidence="3">
    <name type="scientific">marine sediment metagenome</name>
    <dbReference type="NCBI Taxonomy" id="412755"/>
    <lineage>
        <taxon>unclassified sequences</taxon>
        <taxon>metagenomes</taxon>
        <taxon>ecological metagenomes</taxon>
    </lineage>
</organism>
<dbReference type="EMBL" id="BART01030775">
    <property type="protein sequence ID" value="GAH07198.1"/>
    <property type="molecule type" value="Genomic_DNA"/>
</dbReference>
<evidence type="ECO:0000313" key="3">
    <source>
        <dbReference type="EMBL" id="GAH07198.1"/>
    </source>
</evidence>
<evidence type="ECO:0008006" key="4">
    <source>
        <dbReference type="Google" id="ProtNLM"/>
    </source>
</evidence>
<feature type="domain" description="YhcG N-terminal" evidence="2">
    <location>
        <begin position="122"/>
        <end position="172"/>
    </location>
</feature>
<accession>X1EEU7</accession>
<evidence type="ECO:0000259" key="1">
    <source>
        <dbReference type="Pfam" id="PF06250"/>
    </source>
</evidence>
<feature type="domain" description="YhcG PDDEXK nuclease" evidence="1">
    <location>
        <begin position="197"/>
        <end position="260"/>
    </location>
</feature>
<dbReference type="Pfam" id="PF06250">
    <property type="entry name" value="YhcG_C"/>
    <property type="match status" value="1"/>
</dbReference>
<dbReference type="InterPro" id="IPR009362">
    <property type="entry name" value="YhcG_C"/>
</dbReference>
<feature type="domain" description="YhcG N-terminal" evidence="2">
    <location>
        <begin position="3"/>
        <end position="79"/>
    </location>
</feature>
<name>X1EEU7_9ZZZZ</name>